<evidence type="ECO:0000256" key="9">
    <source>
        <dbReference type="RuleBase" id="RU368030"/>
    </source>
</evidence>
<dbReference type="GO" id="GO:0015628">
    <property type="term" value="P:protein secretion by the type II secretion system"/>
    <property type="evidence" value="ECO:0007669"/>
    <property type="project" value="UniProtKB-UniRule"/>
</dbReference>
<evidence type="ECO:0000256" key="6">
    <source>
        <dbReference type="ARBA" id="ARBA00022692"/>
    </source>
</evidence>
<keyword evidence="12" id="KW-1185">Reference proteome</keyword>
<keyword evidence="4 9" id="KW-0488">Methylation</keyword>
<dbReference type="SUPFAM" id="SSF54523">
    <property type="entry name" value="Pili subunits"/>
    <property type="match status" value="1"/>
</dbReference>
<accession>A2SKJ4</accession>
<dbReference type="InterPro" id="IPR003413">
    <property type="entry name" value="T2SS_GspI_C"/>
</dbReference>
<dbReference type="EMBL" id="CP000555">
    <property type="protein sequence ID" value="ABM96083.1"/>
    <property type="molecule type" value="Genomic_DNA"/>
</dbReference>
<evidence type="ECO:0000256" key="4">
    <source>
        <dbReference type="ARBA" id="ARBA00022481"/>
    </source>
</evidence>
<dbReference type="Proteomes" id="UP000000366">
    <property type="component" value="Chromosome"/>
</dbReference>
<feature type="transmembrane region" description="Helical" evidence="9">
    <location>
        <begin position="21"/>
        <end position="39"/>
    </location>
</feature>
<evidence type="ECO:0000256" key="3">
    <source>
        <dbReference type="ARBA" id="ARBA00022475"/>
    </source>
</evidence>
<dbReference type="STRING" id="420662.Mpe_A3130"/>
<dbReference type="Pfam" id="PF02501">
    <property type="entry name" value="T2SSI"/>
    <property type="match status" value="1"/>
</dbReference>
<evidence type="ECO:0000256" key="7">
    <source>
        <dbReference type="ARBA" id="ARBA00022989"/>
    </source>
</evidence>
<dbReference type="NCBIfam" id="TIGR01707">
    <property type="entry name" value="gspI"/>
    <property type="match status" value="1"/>
</dbReference>
<dbReference type="RefSeq" id="WP_011830706.1">
    <property type="nucleotide sequence ID" value="NC_008825.1"/>
</dbReference>
<dbReference type="InterPro" id="IPR045584">
    <property type="entry name" value="Pilin-like"/>
</dbReference>
<dbReference type="GO" id="GO:0005886">
    <property type="term" value="C:plasma membrane"/>
    <property type="evidence" value="ECO:0007669"/>
    <property type="project" value="UniProtKB-SubCell"/>
</dbReference>
<dbReference type="AlphaFoldDB" id="A2SKJ4"/>
<evidence type="ECO:0000256" key="2">
    <source>
        <dbReference type="ARBA" id="ARBA00008358"/>
    </source>
</evidence>
<keyword evidence="3" id="KW-1003">Cell membrane</keyword>
<dbReference type="eggNOG" id="COG2165">
    <property type="taxonomic scope" value="Bacteria"/>
</dbReference>
<evidence type="ECO:0000256" key="1">
    <source>
        <dbReference type="ARBA" id="ARBA00004377"/>
    </source>
</evidence>
<dbReference type="InterPro" id="IPR012902">
    <property type="entry name" value="N_methyl_site"/>
</dbReference>
<evidence type="ECO:0000313" key="11">
    <source>
        <dbReference type="EMBL" id="ABM96083.1"/>
    </source>
</evidence>
<comment type="function">
    <text evidence="9">Component of the type II secretion system required for the energy-dependent secretion of extracellular factors such as proteases and toxins from the periplasm.</text>
</comment>
<dbReference type="PANTHER" id="PTHR38779:SF2">
    <property type="entry name" value="TYPE II SECRETION SYSTEM PROTEIN I-RELATED"/>
    <property type="match status" value="1"/>
</dbReference>
<name>A2SKJ4_METPP</name>
<keyword evidence="8 9" id="KW-0472">Membrane</keyword>
<keyword evidence="7 9" id="KW-1133">Transmembrane helix</keyword>
<reference evidence="11 12" key="1">
    <citation type="journal article" date="2007" name="J. Bacteriol.">
        <title>Whole-genome analysis of the methyl tert-butyl ether-degrading beta-proteobacterium Methylibium petroleiphilum PM1.</title>
        <authorList>
            <person name="Kane S.R."/>
            <person name="Chakicherla A.Y."/>
            <person name="Chain P.S.G."/>
            <person name="Schmidt R."/>
            <person name="Shin M.W."/>
            <person name="Legler T.C."/>
            <person name="Scow K.M."/>
            <person name="Larimer F.W."/>
            <person name="Lucas S.M."/>
            <person name="Richardson P.M."/>
            <person name="Hristova K.R."/>
        </authorList>
    </citation>
    <scope>NUCLEOTIDE SEQUENCE [LARGE SCALE GENOMIC DNA]</scope>
    <source>
        <strain evidence="12">ATCC BAA-1232 / LMG 22953 / PM1</strain>
    </source>
</reference>
<proteinExistence type="inferred from homology"/>
<sequence length="131" mass="14238">MSRAEFRAHCSASRNVRGMTLIEVLVALAIVAVTLGAGLKAAGALTDNAQRLTDVTVAEWCADNQLTAFKLMRQFPGIGDSEFYCEQLGVVYQGKMVIRPTPNPNFRRADAVVFTPSGQTILTLSTVLSRY</sequence>
<keyword evidence="6 9" id="KW-0812">Transmembrane</keyword>
<dbReference type="PANTHER" id="PTHR38779">
    <property type="entry name" value="TYPE II SECRETION SYSTEM PROTEIN I-RELATED"/>
    <property type="match status" value="1"/>
</dbReference>
<dbReference type="NCBIfam" id="TIGR02532">
    <property type="entry name" value="IV_pilin_GFxxxE"/>
    <property type="match status" value="1"/>
</dbReference>
<evidence type="ECO:0000259" key="10">
    <source>
        <dbReference type="Pfam" id="PF02501"/>
    </source>
</evidence>
<gene>
    <name evidence="11" type="primary">gspI</name>
    <name evidence="11" type="ordered locus">Mpe_A3130</name>
</gene>
<evidence type="ECO:0000256" key="5">
    <source>
        <dbReference type="ARBA" id="ARBA00022519"/>
    </source>
</evidence>
<dbReference type="Pfam" id="PF07963">
    <property type="entry name" value="N_methyl"/>
    <property type="match status" value="1"/>
</dbReference>
<comment type="PTM">
    <text evidence="9">Cleaved by prepilin peptidase.</text>
</comment>
<keyword evidence="5 9" id="KW-0997">Cell inner membrane</keyword>
<dbReference type="HOGENOM" id="CLU_121289_2_1_4"/>
<dbReference type="Gene3D" id="3.30.1300.30">
    <property type="entry name" value="GSPII I/J protein-like"/>
    <property type="match status" value="1"/>
</dbReference>
<protein>
    <recommendedName>
        <fullName evidence="9">Type II secretion system protein I</fullName>
        <shortName evidence="9">T2SS minor pseudopilin I</shortName>
    </recommendedName>
</protein>
<dbReference type="KEGG" id="mpt:Mpe_A3130"/>
<dbReference type="InterPro" id="IPR010052">
    <property type="entry name" value="T2SS_protein-GspI"/>
</dbReference>
<comment type="subunit">
    <text evidence="9">Type II secretion is composed of four main components: the outer membrane complex, the inner membrane complex, the cytoplasmic secretion ATPase and the periplasm-spanning pseudopilus.</text>
</comment>
<evidence type="ECO:0000313" key="12">
    <source>
        <dbReference type="Proteomes" id="UP000000366"/>
    </source>
</evidence>
<evidence type="ECO:0000256" key="8">
    <source>
        <dbReference type="ARBA" id="ARBA00023136"/>
    </source>
</evidence>
<feature type="domain" description="Type II secretion system protein GspI C-terminal" evidence="10">
    <location>
        <begin position="52"/>
        <end position="128"/>
    </location>
</feature>
<comment type="subcellular location">
    <subcellularLocation>
        <location evidence="1 9">Cell inner membrane</location>
        <topology evidence="1 9">Single-pass membrane protein</topology>
    </subcellularLocation>
</comment>
<comment type="similarity">
    <text evidence="2 9">Belongs to the GSP I family.</text>
</comment>
<organism evidence="11 12">
    <name type="scientific">Methylibium petroleiphilum (strain ATCC BAA-1232 / LMG 22953 / PM1)</name>
    <dbReference type="NCBI Taxonomy" id="420662"/>
    <lineage>
        <taxon>Bacteria</taxon>
        <taxon>Pseudomonadati</taxon>
        <taxon>Pseudomonadota</taxon>
        <taxon>Betaproteobacteria</taxon>
        <taxon>Burkholderiales</taxon>
        <taxon>Sphaerotilaceae</taxon>
        <taxon>Methylibium</taxon>
    </lineage>
</organism>
<dbReference type="GO" id="GO:0015627">
    <property type="term" value="C:type II protein secretion system complex"/>
    <property type="evidence" value="ECO:0007669"/>
    <property type="project" value="UniProtKB-UniRule"/>
</dbReference>